<organism evidence="2 3">
    <name type="scientific">Theobroma cacao</name>
    <name type="common">Cacao</name>
    <name type="synonym">Cocoa</name>
    <dbReference type="NCBI Taxonomy" id="3641"/>
    <lineage>
        <taxon>Eukaryota</taxon>
        <taxon>Viridiplantae</taxon>
        <taxon>Streptophyta</taxon>
        <taxon>Embryophyta</taxon>
        <taxon>Tracheophyta</taxon>
        <taxon>Spermatophyta</taxon>
        <taxon>Magnoliopsida</taxon>
        <taxon>eudicotyledons</taxon>
        <taxon>Gunneridae</taxon>
        <taxon>Pentapetalae</taxon>
        <taxon>rosids</taxon>
        <taxon>malvids</taxon>
        <taxon>Malvales</taxon>
        <taxon>Malvaceae</taxon>
        <taxon>Byttnerioideae</taxon>
        <taxon>Theobroma</taxon>
    </lineage>
</organism>
<dbReference type="SUPFAM" id="SSF56219">
    <property type="entry name" value="DNase I-like"/>
    <property type="match status" value="1"/>
</dbReference>
<gene>
    <name evidence="2" type="ORF">TCM_019755</name>
</gene>
<keyword evidence="1" id="KW-1133">Transmembrane helix</keyword>
<keyword evidence="1" id="KW-0812">Transmembrane</keyword>
<protein>
    <recommendedName>
        <fullName evidence="4">Reverse transcriptase domain-containing protein</fullName>
    </recommendedName>
</protein>
<keyword evidence="3" id="KW-1185">Reference proteome</keyword>
<evidence type="ECO:0008006" key="4">
    <source>
        <dbReference type="Google" id="ProtNLM"/>
    </source>
</evidence>
<dbReference type="AlphaFoldDB" id="A0A061EJC1"/>
<dbReference type="InterPro" id="IPR036691">
    <property type="entry name" value="Endo/exonu/phosph_ase_sf"/>
</dbReference>
<dbReference type="PANTHER" id="PTHR33116">
    <property type="entry name" value="REVERSE TRANSCRIPTASE ZINC-BINDING DOMAIN-CONTAINING PROTEIN-RELATED-RELATED"/>
    <property type="match status" value="1"/>
</dbReference>
<dbReference type="PANTHER" id="PTHR33116:SF75">
    <property type="entry name" value="RIBONUCLEASE H PROTEIN"/>
    <property type="match status" value="1"/>
</dbReference>
<evidence type="ECO:0000313" key="2">
    <source>
        <dbReference type="EMBL" id="EOY04512.1"/>
    </source>
</evidence>
<proteinExistence type="predicted"/>
<dbReference type="Gramene" id="EOY04512">
    <property type="protein sequence ID" value="EOY04512"/>
    <property type="gene ID" value="TCM_019755"/>
</dbReference>
<evidence type="ECO:0000256" key="1">
    <source>
        <dbReference type="SAM" id="Phobius"/>
    </source>
</evidence>
<name>A0A061EJC1_THECC</name>
<accession>A0A061EJC1</accession>
<feature type="transmembrane region" description="Helical" evidence="1">
    <location>
        <begin position="159"/>
        <end position="182"/>
    </location>
</feature>
<dbReference type="InParanoid" id="A0A061EJC1"/>
<evidence type="ECO:0000313" key="3">
    <source>
        <dbReference type="Proteomes" id="UP000026915"/>
    </source>
</evidence>
<dbReference type="Proteomes" id="UP000026915">
    <property type="component" value="Chromosome 4"/>
</dbReference>
<keyword evidence="1" id="KW-0472">Membrane</keyword>
<dbReference type="OMA" id="YLFMAGR"/>
<dbReference type="eggNOG" id="KOG1075">
    <property type="taxonomic scope" value="Eukaryota"/>
</dbReference>
<dbReference type="HOGENOM" id="CLU_881128_0_0_1"/>
<dbReference type="EMBL" id="CM001882">
    <property type="protein sequence ID" value="EOY04512.1"/>
    <property type="molecule type" value="Genomic_DNA"/>
</dbReference>
<reference evidence="2 3" key="1">
    <citation type="journal article" date="2013" name="Genome Biol.">
        <title>The genome sequence of the most widely cultivated cacao type and its use to identify candidate genes regulating pod color.</title>
        <authorList>
            <person name="Motamayor J.C."/>
            <person name="Mockaitis K."/>
            <person name="Schmutz J."/>
            <person name="Haiminen N."/>
            <person name="Iii D.L."/>
            <person name="Cornejo O."/>
            <person name="Findley S.D."/>
            <person name="Zheng P."/>
            <person name="Utro F."/>
            <person name="Royaert S."/>
            <person name="Saski C."/>
            <person name="Jenkins J."/>
            <person name="Podicheti R."/>
            <person name="Zhao M."/>
            <person name="Scheffler B.E."/>
            <person name="Stack J.C."/>
            <person name="Feltus F.A."/>
            <person name="Mustiga G.M."/>
            <person name="Amores F."/>
            <person name="Phillips W."/>
            <person name="Marelli J.P."/>
            <person name="May G.D."/>
            <person name="Shapiro H."/>
            <person name="Ma J."/>
            <person name="Bustamante C.D."/>
            <person name="Schnell R.J."/>
            <person name="Main D."/>
            <person name="Gilbert D."/>
            <person name="Parida L."/>
            <person name="Kuhn D.N."/>
        </authorList>
    </citation>
    <scope>NUCLEOTIDE SEQUENCE [LARGE SCALE GENOMIC DNA]</scope>
    <source>
        <strain evidence="3">cv. Matina 1-6</strain>
    </source>
</reference>
<sequence length="316" mass="36035">MATNNMLETRQCGWSLWEDCSSSFNSSIFGEPTEDRDDIHVRNADERTGCSKLGSSIGDFNDFINDCELSNLPLEGKKFTWFGTSAKCNRLDRFLSSAEWFLRFRKLRVITLIPKVPNPTSLKEYRVISLIFSLYKNLAKLLINKLKKVIHIVIVKIKVYLFMAGRSVMVFVAMCSILVLGLNGGSRFMYTSPQSRAEQMQYFHGITLMRLNLTISHLQFVDDIVIFLEPSTNNALNIKRFLRSFELLSSININYGKSYVYPVGVENSVASNMVNIMCYNVGTLPFTYLGRPLKANPRNLATWEPIIAKFISRLAI</sequence>